<proteinExistence type="predicted"/>
<sequence length="90" mass="10284">MGAAMENIWLMTGPLGMSIQFISVPMELPDQWARTRTLLQVPGDLALMAVYRLGYVPEARVRPSIDWSSRHRKTISQYVFRETCAMPERG</sequence>
<dbReference type="Proteomes" id="UP001595979">
    <property type="component" value="Unassembled WGS sequence"/>
</dbReference>
<accession>A0ABW1DMB5</accession>
<reference evidence="2" key="1">
    <citation type="journal article" date="2019" name="Int. J. Syst. Evol. Microbiol.">
        <title>The Global Catalogue of Microorganisms (GCM) 10K type strain sequencing project: providing services to taxonomists for standard genome sequencing and annotation.</title>
        <authorList>
            <consortium name="The Broad Institute Genomics Platform"/>
            <consortium name="The Broad Institute Genome Sequencing Center for Infectious Disease"/>
            <person name="Wu L."/>
            <person name="Ma J."/>
        </authorList>
    </citation>
    <scope>NUCLEOTIDE SEQUENCE [LARGE SCALE GENOMIC DNA]</scope>
    <source>
        <strain evidence="2">CGMCC 1.15053</strain>
    </source>
</reference>
<gene>
    <name evidence="1" type="ORF">ACFPQ6_13995</name>
</gene>
<organism evidence="1 2">
    <name type="scientific">Deinococcus petrolearius</name>
    <dbReference type="NCBI Taxonomy" id="1751295"/>
    <lineage>
        <taxon>Bacteria</taxon>
        <taxon>Thermotogati</taxon>
        <taxon>Deinococcota</taxon>
        <taxon>Deinococci</taxon>
        <taxon>Deinococcales</taxon>
        <taxon>Deinococcaceae</taxon>
        <taxon>Deinococcus</taxon>
    </lineage>
</organism>
<evidence type="ECO:0000313" key="2">
    <source>
        <dbReference type="Proteomes" id="UP001595979"/>
    </source>
</evidence>
<evidence type="ECO:0000313" key="1">
    <source>
        <dbReference type="EMBL" id="MFC5849420.1"/>
    </source>
</evidence>
<name>A0ABW1DMB5_9DEIO</name>
<dbReference type="EMBL" id="JBHSOH010000020">
    <property type="protein sequence ID" value="MFC5849420.1"/>
    <property type="molecule type" value="Genomic_DNA"/>
</dbReference>
<protein>
    <recommendedName>
        <fullName evidence="3">Nitroreductase domain-containing protein</fullName>
    </recommendedName>
</protein>
<keyword evidence="2" id="KW-1185">Reference proteome</keyword>
<comment type="caution">
    <text evidence="1">The sequence shown here is derived from an EMBL/GenBank/DDBJ whole genome shotgun (WGS) entry which is preliminary data.</text>
</comment>
<dbReference type="RefSeq" id="WP_380050544.1">
    <property type="nucleotide sequence ID" value="NZ_JBHSOH010000020.1"/>
</dbReference>
<dbReference type="InterPro" id="IPR000415">
    <property type="entry name" value="Nitroreductase-like"/>
</dbReference>
<dbReference type="Gene3D" id="3.40.109.10">
    <property type="entry name" value="NADH Oxidase"/>
    <property type="match status" value="1"/>
</dbReference>
<dbReference type="SUPFAM" id="SSF55469">
    <property type="entry name" value="FMN-dependent nitroreductase-like"/>
    <property type="match status" value="1"/>
</dbReference>
<evidence type="ECO:0008006" key="3">
    <source>
        <dbReference type="Google" id="ProtNLM"/>
    </source>
</evidence>